<dbReference type="InterPro" id="IPR000300">
    <property type="entry name" value="IPPc"/>
</dbReference>
<dbReference type="Pfam" id="PF22669">
    <property type="entry name" value="Exo_endo_phos2"/>
    <property type="match status" value="1"/>
</dbReference>
<dbReference type="Gene3D" id="2.100.10.30">
    <property type="entry name" value="Jacalin-like lectin domain"/>
    <property type="match status" value="1"/>
</dbReference>
<evidence type="ECO:0000256" key="1">
    <source>
        <dbReference type="SAM" id="SignalP"/>
    </source>
</evidence>
<reference evidence="3 4" key="1">
    <citation type="submission" date="2024-01" db="EMBL/GenBank/DDBJ databases">
        <title>A draft genome for the cacao thread blight pathogen Marasmiellus scandens.</title>
        <authorList>
            <person name="Baruah I.K."/>
            <person name="Leung J."/>
            <person name="Bukari Y."/>
            <person name="Amoako-Attah I."/>
            <person name="Meinhardt L.W."/>
            <person name="Bailey B.A."/>
            <person name="Cohen S.P."/>
        </authorList>
    </citation>
    <scope>NUCLEOTIDE SEQUENCE [LARGE SCALE GENOMIC DNA]</scope>
    <source>
        <strain evidence="3 4">GH-19</strain>
    </source>
</reference>
<organism evidence="3 4">
    <name type="scientific">Marasmiellus scandens</name>
    <dbReference type="NCBI Taxonomy" id="2682957"/>
    <lineage>
        <taxon>Eukaryota</taxon>
        <taxon>Fungi</taxon>
        <taxon>Dikarya</taxon>
        <taxon>Basidiomycota</taxon>
        <taxon>Agaricomycotina</taxon>
        <taxon>Agaricomycetes</taxon>
        <taxon>Agaricomycetidae</taxon>
        <taxon>Agaricales</taxon>
        <taxon>Marasmiineae</taxon>
        <taxon>Omphalotaceae</taxon>
        <taxon>Marasmiellus</taxon>
    </lineage>
</organism>
<name>A0ABR1JAM7_9AGAR</name>
<dbReference type="Proteomes" id="UP001498398">
    <property type="component" value="Unassembled WGS sequence"/>
</dbReference>
<dbReference type="SMART" id="SM00915">
    <property type="entry name" value="Jacalin"/>
    <property type="match status" value="1"/>
</dbReference>
<keyword evidence="1" id="KW-0732">Signal</keyword>
<dbReference type="PANTHER" id="PTHR16320">
    <property type="entry name" value="SPHINGOMYELINASE FAMILY MEMBER"/>
    <property type="match status" value="1"/>
</dbReference>
<dbReference type="EMBL" id="JBANRG010000023">
    <property type="protein sequence ID" value="KAK7455174.1"/>
    <property type="molecule type" value="Genomic_DNA"/>
</dbReference>
<dbReference type="PROSITE" id="PS51752">
    <property type="entry name" value="JACALIN_LECTIN"/>
    <property type="match status" value="1"/>
</dbReference>
<sequence>MSVPFAVLSLTFLASSCAAATTSGSFNILSYNVAGLPEILSSSDPNTNTPLISPRLAPYSIIHVQEDFNSHAALYASDSHQFRTATSGGVPFGSGLNTLSDFPFIDLQRITWDDCNSNDGDCLTPKGFTFMRVNPADGLWIDFYNLHTDAGSDDGDRTARASNLAQVQSFINAWSVGMPVVVMGDTNSRYTSQVDSDSLHSLLDNSGLTDSWVKNTRGGSFPTKGADALVCPFPFPAGTSQADQVACETVDKQLIRGSSAVQLTPTSFTNENDAFLDSAGQPLSDHYPVKSILDWTLSSAVRLDAPVGGPHGDPFNDLPTVFRSGSALPITSITLRSGSRVDGISFTLSDGTTVTHGGTGGDAQTMTMNGNEHIVQITACEGQKSGDTRVFFMSFLTNQGRSLTGGASTSDCEVTAVPTDAAAGGKAWGLVGFWGRNGDEMDRAAAIWGAAY</sequence>
<feature type="signal peptide" evidence="1">
    <location>
        <begin position="1"/>
        <end position="19"/>
    </location>
</feature>
<dbReference type="SUPFAM" id="SSF51101">
    <property type="entry name" value="Mannose-binding lectins"/>
    <property type="match status" value="1"/>
</dbReference>
<dbReference type="Gene3D" id="3.60.10.10">
    <property type="entry name" value="Endonuclease/exonuclease/phosphatase"/>
    <property type="match status" value="1"/>
</dbReference>
<dbReference type="InterPro" id="IPR036691">
    <property type="entry name" value="Endo/exonu/phosph_ase_sf"/>
</dbReference>
<evidence type="ECO:0000313" key="4">
    <source>
        <dbReference type="Proteomes" id="UP001498398"/>
    </source>
</evidence>
<dbReference type="PANTHER" id="PTHR16320:SF1">
    <property type="entry name" value="SPHINGOMYELINASE DDB_G0288017"/>
    <property type="match status" value="1"/>
</dbReference>
<accession>A0ABR1JAM7</accession>
<dbReference type="InterPro" id="IPR036404">
    <property type="entry name" value="Jacalin-like_lectin_dom_sf"/>
</dbReference>
<dbReference type="SUPFAM" id="SSF56219">
    <property type="entry name" value="DNase I-like"/>
    <property type="match status" value="1"/>
</dbReference>
<proteinExistence type="predicted"/>
<evidence type="ECO:0000259" key="2">
    <source>
        <dbReference type="PROSITE" id="PS51752"/>
    </source>
</evidence>
<keyword evidence="4" id="KW-1185">Reference proteome</keyword>
<dbReference type="Pfam" id="PF01419">
    <property type="entry name" value="Jacalin"/>
    <property type="match status" value="1"/>
</dbReference>
<feature type="domain" description="Jacalin-type lectin" evidence="2">
    <location>
        <begin position="301"/>
        <end position="450"/>
    </location>
</feature>
<dbReference type="InterPro" id="IPR001229">
    <property type="entry name" value="Jacalin-like_lectin_dom"/>
</dbReference>
<feature type="chain" id="PRO_5045636316" description="Jacalin-type lectin domain-containing protein" evidence="1">
    <location>
        <begin position="20"/>
        <end position="452"/>
    </location>
</feature>
<comment type="caution">
    <text evidence="3">The sequence shown here is derived from an EMBL/GenBank/DDBJ whole genome shotgun (WGS) entry which is preliminary data.</text>
</comment>
<dbReference type="InterPro" id="IPR038772">
    <property type="entry name" value="Sph/SMPD2-like"/>
</dbReference>
<evidence type="ECO:0000313" key="3">
    <source>
        <dbReference type="EMBL" id="KAK7455174.1"/>
    </source>
</evidence>
<protein>
    <recommendedName>
        <fullName evidence="2">Jacalin-type lectin domain-containing protein</fullName>
    </recommendedName>
</protein>
<gene>
    <name evidence="3" type="ORF">VKT23_011045</name>
</gene>